<feature type="region of interest" description="Disordered" evidence="1">
    <location>
        <begin position="68"/>
        <end position="89"/>
    </location>
</feature>
<evidence type="ECO:0000313" key="3">
    <source>
        <dbReference type="Proteomes" id="UP000069705"/>
    </source>
</evidence>
<dbReference type="AlphaFoldDB" id="A0A100WQA9"/>
<dbReference type="EMBL" id="BCSZ01000025">
    <property type="protein sequence ID" value="GAT02553.1"/>
    <property type="molecule type" value="Genomic_DNA"/>
</dbReference>
<organism evidence="2 3">
    <name type="scientific">Mycolicibacterium fortuitum subsp. acetamidolyticum</name>
    <dbReference type="NCBI Taxonomy" id="144550"/>
    <lineage>
        <taxon>Bacteria</taxon>
        <taxon>Bacillati</taxon>
        <taxon>Actinomycetota</taxon>
        <taxon>Actinomycetes</taxon>
        <taxon>Mycobacteriales</taxon>
        <taxon>Mycobacteriaceae</taxon>
        <taxon>Mycolicibacterium</taxon>
    </lineage>
</organism>
<reference evidence="2 3" key="1">
    <citation type="journal article" date="2016" name="Genome Announc.">
        <title>Draft Genome Sequences of Five Rapidly Growing Mycobacterium Species, M. thermoresistibile, M. fortuitum subsp. acetamidolyticum, M. canariasense, M. brisbanense, and M. novocastrense.</title>
        <authorList>
            <person name="Katahira K."/>
            <person name="Ogura Y."/>
            <person name="Gotoh Y."/>
            <person name="Hayashi T."/>
        </authorList>
    </citation>
    <scope>NUCLEOTIDE SEQUENCE [LARGE SCALE GENOMIC DNA]</scope>
    <source>
        <strain evidence="2 3">JCM6368</strain>
    </source>
</reference>
<protein>
    <submittedName>
        <fullName evidence="2">Pc22g18450 protein</fullName>
    </submittedName>
</protein>
<feature type="region of interest" description="Disordered" evidence="1">
    <location>
        <begin position="1"/>
        <end position="27"/>
    </location>
</feature>
<evidence type="ECO:0000313" key="2">
    <source>
        <dbReference type="EMBL" id="GAT02553.1"/>
    </source>
</evidence>
<reference evidence="3" key="2">
    <citation type="submission" date="2016-02" db="EMBL/GenBank/DDBJ databases">
        <title>Draft genome sequence of five rapidly growing Mycobacterium species.</title>
        <authorList>
            <person name="Katahira K."/>
            <person name="Gotou Y."/>
            <person name="Iida K."/>
            <person name="Ogura Y."/>
            <person name="Hayashi T."/>
        </authorList>
    </citation>
    <scope>NUCLEOTIDE SEQUENCE [LARGE SCALE GENOMIC DNA]</scope>
    <source>
        <strain evidence="3">JCM6368</strain>
    </source>
</reference>
<evidence type="ECO:0000256" key="1">
    <source>
        <dbReference type="SAM" id="MobiDB-lite"/>
    </source>
</evidence>
<name>A0A100WQA9_MYCFO</name>
<feature type="compositionally biased region" description="Basic and acidic residues" evidence="1">
    <location>
        <begin position="1"/>
        <end position="14"/>
    </location>
</feature>
<dbReference type="Proteomes" id="UP000069705">
    <property type="component" value="Unassembled WGS sequence"/>
</dbReference>
<proteinExistence type="predicted"/>
<comment type="caution">
    <text evidence="2">The sequence shown here is derived from an EMBL/GenBank/DDBJ whole genome shotgun (WGS) entry which is preliminary data.</text>
</comment>
<gene>
    <name evidence="2" type="ORF">RMCFA_2665</name>
</gene>
<sequence length="89" mass="9413">MVNLRVVKDPDGRPVRAIPGPAPTVSTGEDAVSLRIKADQAANQAFRAAWELSRAQVSGMSTRADNQHTDWGVVDAKGGSDLSGTVREV</sequence>
<accession>A0A100WQA9</accession>